<protein>
    <submittedName>
        <fullName evidence="1">Uncharacterized protein</fullName>
    </submittedName>
</protein>
<sequence length="109" mass="12485">MFIYCRRGFYPPWVGQNNQLLTQPERSWDKRSPVQVPYMHDVGDQTRTGVFNARLGKVSQRVVNLLWNFTSALALPAYSIAQVKFSTVGSGYEHEHFGIHSELIIVCLN</sequence>
<proteinExistence type="predicted"/>
<name>A0A8D8V3D7_9HEMI</name>
<accession>A0A8D8V3D7</accession>
<evidence type="ECO:0000313" key="1">
    <source>
        <dbReference type="EMBL" id="CAG6716189.1"/>
    </source>
</evidence>
<dbReference type="EMBL" id="HBUF01354062">
    <property type="protein sequence ID" value="CAG6716189.1"/>
    <property type="molecule type" value="Transcribed_RNA"/>
</dbReference>
<dbReference type="AlphaFoldDB" id="A0A8D8V3D7"/>
<reference evidence="1" key="1">
    <citation type="submission" date="2021-05" db="EMBL/GenBank/DDBJ databases">
        <authorList>
            <person name="Alioto T."/>
            <person name="Alioto T."/>
            <person name="Gomez Garrido J."/>
        </authorList>
    </citation>
    <scope>NUCLEOTIDE SEQUENCE</scope>
</reference>
<organism evidence="1">
    <name type="scientific">Cacopsylla melanoneura</name>
    <dbReference type="NCBI Taxonomy" id="428564"/>
    <lineage>
        <taxon>Eukaryota</taxon>
        <taxon>Metazoa</taxon>
        <taxon>Ecdysozoa</taxon>
        <taxon>Arthropoda</taxon>
        <taxon>Hexapoda</taxon>
        <taxon>Insecta</taxon>
        <taxon>Pterygota</taxon>
        <taxon>Neoptera</taxon>
        <taxon>Paraneoptera</taxon>
        <taxon>Hemiptera</taxon>
        <taxon>Sternorrhyncha</taxon>
        <taxon>Psylloidea</taxon>
        <taxon>Psyllidae</taxon>
        <taxon>Psyllinae</taxon>
        <taxon>Cacopsylla</taxon>
    </lineage>
</organism>